<dbReference type="PANTHER" id="PTHR20883:SF48">
    <property type="entry name" value="ECTOINE DIOXYGENASE"/>
    <property type="match status" value="1"/>
</dbReference>
<comment type="caution">
    <text evidence="1">The sequence shown here is derived from an EMBL/GenBank/DDBJ whole genome shotgun (WGS) entry which is preliminary data.</text>
</comment>
<dbReference type="Pfam" id="PF05721">
    <property type="entry name" value="PhyH"/>
    <property type="match status" value="1"/>
</dbReference>
<dbReference type="AlphaFoldDB" id="A0A1F6C2G5"/>
<reference evidence="1 2" key="1">
    <citation type="journal article" date="2016" name="Nat. Commun.">
        <title>Thousands of microbial genomes shed light on interconnected biogeochemical processes in an aquifer system.</title>
        <authorList>
            <person name="Anantharaman K."/>
            <person name="Brown C.T."/>
            <person name="Hug L.A."/>
            <person name="Sharon I."/>
            <person name="Castelle C.J."/>
            <person name="Probst A.J."/>
            <person name="Thomas B.C."/>
            <person name="Singh A."/>
            <person name="Wilkins M.J."/>
            <person name="Karaoz U."/>
            <person name="Brodie E.L."/>
            <person name="Williams K.H."/>
            <person name="Hubbard S.S."/>
            <person name="Banfield J.F."/>
        </authorList>
    </citation>
    <scope>NUCLEOTIDE SEQUENCE [LARGE SCALE GENOMIC DNA]</scope>
    <source>
        <strain evidence="2">RIFCSPLOWO2_12_FULL_64_10</strain>
    </source>
</reference>
<protein>
    <recommendedName>
        <fullName evidence="3">Phytanoyl-CoA dioxygenase</fullName>
    </recommendedName>
</protein>
<evidence type="ECO:0000313" key="1">
    <source>
        <dbReference type="EMBL" id="OGG43222.1"/>
    </source>
</evidence>
<proteinExistence type="predicted"/>
<evidence type="ECO:0008006" key="3">
    <source>
        <dbReference type="Google" id="ProtNLM"/>
    </source>
</evidence>
<dbReference type="EMBL" id="MFKF01000441">
    <property type="protein sequence ID" value="OGG43222.1"/>
    <property type="molecule type" value="Genomic_DNA"/>
</dbReference>
<accession>A0A1F6C2G5</accession>
<dbReference type="GO" id="GO:0005506">
    <property type="term" value="F:iron ion binding"/>
    <property type="evidence" value="ECO:0007669"/>
    <property type="project" value="UniProtKB-ARBA"/>
</dbReference>
<name>A0A1F6C2G5_HANXR</name>
<dbReference type="InterPro" id="IPR008775">
    <property type="entry name" value="Phytyl_CoA_dOase-like"/>
</dbReference>
<sequence length="292" mass="32708">MRTILNKQENPVTTEFAVLSPEQREFFETNGYLVVEDALPPGVVEELDAAIDEVYAREKREGRLEAGDRLNMRNCIVQHEAFLKLLDWPKTVPLAWQVLNWNIQMITSHLIVLPSGPEPPPEAQKKIGLHRDGGTSSQEMQEPHPRILLKIAYAISDQTDPASGATVVLPGSNRLLGRPPVDPETGGTRGAISMNVRPGTAFLFEQRTWHGIGRNWSGVPRKTLFYGYAYRWVKPMDYVAMPEALVARCNPIQRQLLGVVSDPLSYYIPRDEDVPLKAMCQVPSVKCQVPST</sequence>
<dbReference type="PANTHER" id="PTHR20883">
    <property type="entry name" value="PHYTANOYL-COA DIOXYGENASE DOMAIN CONTAINING 1"/>
    <property type="match status" value="1"/>
</dbReference>
<evidence type="ECO:0000313" key="2">
    <source>
        <dbReference type="Proteomes" id="UP000178606"/>
    </source>
</evidence>
<organism evidence="1 2">
    <name type="scientific">Handelsmanbacteria sp. (strain RIFCSPLOWO2_12_FULL_64_10)</name>
    <dbReference type="NCBI Taxonomy" id="1817868"/>
    <lineage>
        <taxon>Bacteria</taxon>
        <taxon>Candidatus Handelsmaniibacteriota</taxon>
    </lineage>
</organism>
<dbReference type="Gene3D" id="2.60.120.620">
    <property type="entry name" value="q2cbj1_9rhob like domain"/>
    <property type="match status" value="1"/>
</dbReference>
<gene>
    <name evidence="1" type="ORF">A3F84_21540</name>
</gene>
<dbReference type="Proteomes" id="UP000178606">
    <property type="component" value="Unassembled WGS sequence"/>
</dbReference>
<dbReference type="GO" id="GO:0016706">
    <property type="term" value="F:2-oxoglutarate-dependent dioxygenase activity"/>
    <property type="evidence" value="ECO:0007669"/>
    <property type="project" value="UniProtKB-ARBA"/>
</dbReference>
<dbReference type="SUPFAM" id="SSF51197">
    <property type="entry name" value="Clavaminate synthase-like"/>
    <property type="match status" value="1"/>
</dbReference>